<evidence type="ECO:0000259" key="4">
    <source>
        <dbReference type="PROSITE" id="PS51304"/>
    </source>
</evidence>
<organism evidence="5 6">
    <name type="scientific">Chanos chanos</name>
    <name type="common">Milkfish</name>
    <name type="synonym">Mugil chanos</name>
    <dbReference type="NCBI Taxonomy" id="29144"/>
    <lineage>
        <taxon>Eukaryota</taxon>
        <taxon>Metazoa</taxon>
        <taxon>Chordata</taxon>
        <taxon>Craniata</taxon>
        <taxon>Vertebrata</taxon>
        <taxon>Euteleostomi</taxon>
        <taxon>Actinopterygii</taxon>
        <taxon>Neopterygii</taxon>
        <taxon>Teleostei</taxon>
        <taxon>Ostariophysi</taxon>
        <taxon>Gonorynchiformes</taxon>
        <taxon>Chanidae</taxon>
        <taxon>Chanos</taxon>
    </lineage>
</organism>
<dbReference type="PANTHER" id="PTHR11346:SF32">
    <property type="entry name" value="GALECTIN-4"/>
    <property type="match status" value="1"/>
</dbReference>
<dbReference type="Pfam" id="PF00337">
    <property type="entry name" value="Gal-bind_lectin"/>
    <property type="match status" value="2"/>
</dbReference>
<dbReference type="Gene3D" id="2.60.120.200">
    <property type="match status" value="2"/>
</dbReference>
<sequence length="360" mass="39314">MTFVAPPGYQPIYNPCIPYTGPVFGGLREGMSIYIHGVVPEDCGRFHVNLQCGDYDGCDVALHINPRFHGWDKVVFNTFLNGSWEGEEKVHHMPFHRGRSFELVIVVNSEGYQVNVNGEEYYLYQHRMGVERVTALSIGGDVSIQNINVIGGMQGGMGGGYPGGMGGGYPGGVMGGVYPGAVDGGMGGGYPGAGLGGGYPGGMGGVGDGFYPGANLPVMGVQPIYNPVLPYSNVIPGGMLPKRTIIVRGMVPFGADRFYINFIVSGSRDIAFQLNPRMREGVVIRNSLIGGMWGDEEQEVFFNPFMEGQYFDISIRCGNRRFKVFVNGQHLCNFHHRYEAFTEIDMLEVEGDVQISYIHF</sequence>
<dbReference type="InterPro" id="IPR044156">
    <property type="entry name" value="Galectin-like"/>
</dbReference>
<gene>
    <name evidence="6" type="primary">LOC115805822</name>
</gene>
<dbReference type="SMART" id="SM00276">
    <property type="entry name" value="GLECT"/>
    <property type="match status" value="2"/>
</dbReference>
<dbReference type="AlphaFoldDB" id="A0A6J2UPK0"/>
<dbReference type="Proteomes" id="UP000504632">
    <property type="component" value="Chromosome 2"/>
</dbReference>
<dbReference type="RefSeq" id="XP_030622370.1">
    <property type="nucleotide sequence ID" value="XM_030766510.1"/>
</dbReference>
<dbReference type="InterPro" id="IPR001079">
    <property type="entry name" value="Galectin_CRD"/>
</dbReference>
<evidence type="ECO:0000313" key="5">
    <source>
        <dbReference type="Proteomes" id="UP000504632"/>
    </source>
</evidence>
<dbReference type="CDD" id="cd00070">
    <property type="entry name" value="GLECT"/>
    <property type="match status" value="2"/>
</dbReference>
<keyword evidence="5" id="KW-1185">Reference proteome</keyword>
<dbReference type="SUPFAM" id="SSF49899">
    <property type="entry name" value="Concanavalin A-like lectins/glucanases"/>
    <property type="match status" value="2"/>
</dbReference>
<evidence type="ECO:0000313" key="6">
    <source>
        <dbReference type="RefSeq" id="XP_030622370.1"/>
    </source>
</evidence>
<name>A0A6J2UPK0_CHACN</name>
<accession>A0A6J2UPK0</accession>
<keyword evidence="2" id="KW-0677">Repeat</keyword>
<dbReference type="InParanoid" id="A0A6J2UPK0"/>
<dbReference type="PROSITE" id="PS51304">
    <property type="entry name" value="GALECTIN"/>
    <property type="match status" value="2"/>
</dbReference>
<evidence type="ECO:0000256" key="2">
    <source>
        <dbReference type="ARBA" id="ARBA00022737"/>
    </source>
</evidence>
<reference evidence="6" key="1">
    <citation type="submission" date="2025-08" db="UniProtKB">
        <authorList>
            <consortium name="RefSeq"/>
        </authorList>
    </citation>
    <scope>IDENTIFICATION</scope>
</reference>
<evidence type="ECO:0000256" key="3">
    <source>
        <dbReference type="RuleBase" id="RU102079"/>
    </source>
</evidence>
<dbReference type="InterPro" id="IPR013320">
    <property type="entry name" value="ConA-like_dom_sf"/>
</dbReference>
<dbReference type="PANTHER" id="PTHR11346">
    <property type="entry name" value="GALECTIN"/>
    <property type="match status" value="1"/>
</dbReference>
<evidence type="ECO:0000256" key="1">
    <source>
        <dbReference type="ARBA" id="ARBA00022734"/>
    </source>
</evidence>
<dbReference type="FunFam" id="2.60.120.200:FF:000124">
    <property type="entry name" value="Galectin-4"/>
    <property type="match status" value="2"/>
</dbReference>
<feature type="domain" description="Galectin" evidence="4">
    <location>
        <begin position="19"/>
        <end position="150"/>
    </location>
</feature>
<dbReference type="OrthoDB" id="6251307at2759"/>
<feature type="domain" description="Galectin" evidence="4">
    <location>
        <begin position="231"/>
        <end position="360"/>
    </location>
</feature>
<dbReference type="GeneID" id="115805822"/>
<proteinExistence type="predicted"/>
<dbReference type="GO" id="GO:0030246">
    <property type="term" value="F:carbohydrate binding"/>
    <property type="evidence" value="ECO:0007669"/>
    <property type="project" value="UniProtKB-UniRule"/>
</dbReference>
<dbReference type="SMART" id="SM00908">
    <property type="entry name" value="Gal-bind_lectin"/>
    <property type="match status" value="2"/>
</dbReference>
<protein>
    <recommendedName>
        <fullName evidence="3">Galectin</fullName>
    </recommendedName>
</protein>
<keyword evidence="1 3" id="KW-0430">Lectin</keyword>